<dbReference type="Pfam" id="PF10545">
    <property type="entry name" value="MADF_DNA_bdg"/>
    <property type="match status" value="1"/>
</dbReference>
<evidence type="ECO:0000259" key="1">
    <source>
        <dbReference type="Pfam" id="PF10545"/>
    </source>
</evidence>
<evidence type="ECO:0000313" key="3">
    <source>
        <dbReference type="Proteomes" id="UP001152888"/>
    </source>
</evidence>
<name>A0A9P0KXK7_ACAOB</name>
<feature type="domain" description="MADF" evidence="1">
    <location>
        <begin position="16"/>
        <end position="51"/>
    </location>
</feature>
<accession>A0A9P0KXK7</accession>
<dbReference type="OrthoDB" id="8065248at2759"/>
<proteinExistence type="predicted"/>
<dbReference type="Proteomes" id="UP001152888">
    <property type="component" value="Unassembled WGS sequence"/>
</dbReference>
<dbReference type="EMBL" id="CAKOFQ010006997">
    <property type="protein sequence ID" value="CAH1986349.1"/>
    <property type="molecule type" value="Genomic_DNA"/>
</dbReference>
<evidence type="ECO:0000313" key="2">
    <source>
        <dbReference type="EMBL" id="CAH1986349.1"/>
    </source>
</evidence>
<dbReference type="AlphaFoldDB" id="A0A9P0KXK7"/>
<comment type="caution">
    <text evidence="2">The sequence shown here is derived from an EMBL/GenBank/DDBJ whole genome shotgun (WGS) entry which is preliminary data.</text>
</comment>
<sequence length="89" mass="10518">MSDRKSNNIYIDTELLIAEIQEEKCIWDFSCEDYKNRDKKYDAFERVAEIVIADFGNMSEQEKKDSVNFKLLSNLECSSSQNFIDILKY</sequence>
<reference evidence="2" key="1">
    <citation type="submission" date="2022-03" db="EMBL/GenBank/DDBJ databases">
        <authorList>
            <person name="Sayadi A."/>
        </authorList>
    </citation>
    <scope>NUCLEOTIDE SEQUENCE</scope>
</reference>
<dbReference type="InterPro" id="IPR006578">
    <property type="entry name" value="MADF-dom"/>
</dbReference>
<gene>
    <name evidence="2" type="ORF">ACAOBT_LOCUS17195</name>
</gene>
<organism evidence="2 3">
    <name type="scientific">Acanthoscelides obtectus</name>
    <name type="common">Bean weevil</name>
    <name type="synonym">Bruchus obtectus</name>
    <dbReference type="NCBI Taxonomy" id="200917"/>
    <lineage>
        <taxon>Eukaryota</taxon>
        <taxon>Metazoa</taxon>
        <taxon>Ecdysozoa</taxon>
        <taxon>Arthropoda</taxon>
        <taxon>Hexapoda</taxon>
        <taxon>Insecta</taxon>
        <taxon>Pterygota</taxon>
        <taxon>Neoptera</taxon>
        <taxon>Endopterygota</taxon>
        <taxon>Coleoptera</taxon>
        <taxon>Polyphaga</taxon>
        <taxon>Cucujiformia</taxon>
        <taxon>Chrysomeloidea</taxon>
        <taxon>Chrysomelidae</taxon>
        <taxon>Bruchinae</taxon>
        <taxon>Bruchini</taxon>
        <taxon>Acanthoscelides</taxon>
    </lineage>
</organism>
<protein>
    <recommendedName>
        <fullName evidence="1">MADF domain-containing protein</fullName>
    </recommendedName>
</protein>
<keyword evidence="3" id="KW-1185">Reference proteome</keyword>